<dbReference type="EnsemblPlants" id="HORVU.MOREX.r3.3HG0327240.1">
    <property type="protein sequence ID" value="HORVU.MOREX.r3.3HG0327240.1.CDS1"/>
    <property type="gene ID" value="HORVU.MOREX.r3.3HG0327240"/>
</dbReference>
<dbReference type="SUPFAM" id="SSF81383">
    <property type="entry name" value="F-box domain"/>
    <property type="match status" value="1"/>
</dbReference>
<keyword evidence="4" id="KW-1185">Reference proteome</keyword>
<feature type="compositionally biased region" description="Polar residues" evidence="1">
    <location>
        <begin position="1"/>
        <end position="12"/>
    </location>
</feature>
<dbReference type="PANTHER" id="PTHR33110">
    <property type="entry name" value="F-BOX/KELCH-REPEAT PROTEIN-RELATED"/>
    <property type="match status" value="1"/>
</dbReference>
<organism evidence="3 4">
    <name type="scientific">Hordeum vulgare subsp. vulgare</name>
    <name type="common">Domesticated barley</name>
    <dbReference type="NCBI Taxonomy" id="112509"/>
    <lineage>
        <taxon>Eukaryota</taxon>
        <taxon>Viridiplantae</taxon>
        <taxon>Streptophyta</taxon>
        <taxon>Embryophyta</taxon>
        <taxon>Tracheophyta</taxon>
        <taxon>Spermatophyta</taxon>
        <taxon>Magnoliopsida</taxon>
        <taxon>Liliopsida</taxon>
        <taxon>Poales</taxon>
        <taxon>Poaceae</taxon>
        <taxon>BOP clade</taxon>
        <taxon>Pooideae</taxon>
        <taxon>Triticodae</taxon>
        <taxon>Triticeae</taxon>
        <taxon>Hordeinae</taxon>
        <taxon>Hordeum</taxon>
    </lineage>
</organism>
<feature type="region of interest" description="Disordered" evidence="1">
    <location>
        <begin position="1"/>
        <end position="25"/>
    </location>
</feature>
<accession>A0A8I7BB99</accession>
<dbReference type="Proteomes" id="UP000011116">
    <property type="component" value="Chromosome 3H"/>
</dbReference>
<dbReference type="InterPro" id="IPR005174">
    <property type="entry name" value="KIB1-4_b-propeller"/>
</dbReference>
<feature type="domain" description="KIB1-4 beta-propeller" evidence="2">
    <location>
        <begin position="101"/>
        <end position="380"/>
    </location>
</feature>
<dbReference type="Pfam" id="PF03478">
    <property type="entry name" value="Beta-prop_KIB1-4"/>
    <property type="match status" value="1"/>
</dbReference>
<reference evidence="3" key="2">
    <citation type="submission" date="2020-10" db="EMBL/GenBank/DDBJ databases">
        <authorList>
            <person name="Scholz U."/>
            <person name="Mascher M."/>
            <person name="Fiebig A."/>
        </authorList>
    </citation>
    <scope>NUCLEOTIDE SEQUENCE [LARGE SCALE GENOMIC DNA]</scope>
    <source>
        <strain evidence="3">cv. Morex</strain>
    </source>
</reference>
<evidence type="ECO:0000259" key="2">
    <source>
        <dbReference type="Pfam" id="PF03478"/>
    </source>
</evidence>
<evidence type="ECO:0000256" key="1">
    <source>
        <dbReference type="SAM" id="MobiDB-lite"/>
    </source>
</evidence>
<proteinExistence type="predicted"/>
<dbReference type="InterPro" id="IPR036047">
    <property type="entry name" value="F-box-like_dom_sf"/>
</dbReference>
<sequence>MQNAKMQTTQTVAGDDGSIQLRGTSAAPTRRWSKLPDDLLRLVITKLAGPIGSARFAAVCTSWRAVVSTLPPRLPWLILDPSSDDKAKHVYCLGDAVILPPIPFPSEAVGKRFVGSYDGGWVVPSDAPLRIMNLFSRAEVPLSAQQRKVRIVNRPTGSEVLPSKVRPKNPPARFGSDDQLFPLKMIFSEPPTSSSCILAAISDEHDVAICGLSHLERGWTRQRFVEDTVLDITFCNGHLYCLMGLSNQLVRCDISLTEYGTAAFGAVHWLPMPKRLFVVTEGKTEAYTKYILELRGNLVIVARKAKDPFFLVFELVHVDTDRGKRQKWKQVTNLGDHALFLEPMCAKSMHISASEHEGPQRNHIYYSHSQKSVPKPKDTSRGCRVYCKKDENVDNGVNGITSVAYHVSGGAHPAMWLLPPTEPCSCARRARR</sequence>
<dbReference type="Gramene" id="HORVU.MOREX.r3.3HG0327240.1">
    <property type="protein sequence ID" value="HORVU.MOREX.r3.3HG0327240.1.CDS1"/>
    <property type="gene ID" value="HORVU.MOREX.r3.3HG0327240"/>
</dbReference>
<evidence type="ECO:0000313" key="4">
    <source>
        <dbReference type="Proteomes" id="UP000011116"/>
    </source>
</evidence>
<evidence type="ECO:0000313" key="3">
    <source>
        <dbReference type="EnsemblPlants" id="HORVU.MOREX.r3.3HG0327240.1.CDS1"/>
    </source>
</evidence>
<name>A0A8I7BB99_HORVV</name>
<reference evidence="3" key="3">
    <citation type="submission" date="2022-01" db="UniProtKB">
        <authorList>
            <consortium name="EnsemblPlants"/>
        </authorList>
    </citation>
    <scope>IDENTIFICATION</scope>
    <source>
        <strain evidence="3">subsp. vulgare</strain>
    </source>
</reference>
<dbReference type="Gramene" id="HORVU.MOREX.r2.3HG0272840.1">
    <property type="protein sequence ID" value="HORVU.MOREX.r2.3HG0272840.1.CDS.1"/>
    <property type="gene ID" value="HORVU.MOREX.r2.3HG0272840"/>
</dbReference>
<protein>
    <recommendedName>
        <fullName evidence="2">KIB1-4 beta-propeller domain-containing protein</fullName>
    </recommendedName>
</protein>
<reference evidence="4" key="1">
    <citation type="journal article" date="2012" name="Nature">
        <title>A physical, genetic and functional sequence assembly of the barley genome.</title>
        <authorList>
            <consortium name="The International Barley Genome Sequencing Consortium"/>
            <person name="Mayer K.F."/>
            <person name="Waugh R."/>
            <person name="Brown J.W."/>
            <person name="Schulman A."/>
            <person name="Langridge P."/>
            <person name="Platzer M."/>
            <person name="Fincher G.B."/>
            <person name="Muehlbauer G.J."/>
            <person name="Sato K."/>
            <person name="Close T.J."/>
            <person name="Wise R.P."/>
            <person name="Stein N."/>
        </authorList>
    </citation>
    <scope>NUCLEOTIDE SEQUENCE [LARGE SCALE GENOMIC DNA]</scope>
    <source>
        <strain evidence="4">cv. Morex</strain>
    </source>
</reference>
<dbReference type="AlphaFoldDB" id="A0A8I7BB99"/>
<dbReference type="PANTHER" id="PTHR33110:SF62">
    <property type="entry name" value="DUF295 DOMAIN-CONTAINING PROTEIN"/>
    <property type="match status" value="1"/>
</dbReference>